<proteinExistence type="predicted"/>
<organism evidence="1 2">
    <name type="scientific">Candidatus Gottesmanbacteria bacterium GW2011_GWA1_43_11</name>
    <dbReference type="NCBI Taxonomy" id="1618436"/>
    <lineage>
        <taxon>Bacteria</taxon>
        <taxon>Candidatus Gottesmaniibacteriota</taxon>
    </lineage>
</organism>
<dbReference type="EMBL" id="LCFB01000007">
    <property type="protein sequence ID" value="KKS85419.1"/>
    <property type="molecule type" value="Genomic_DNA"/>
</dbReference>
<dbReference type="STRING" id="1618436.UV59_C0007G0002"/>
<reference evidence="1 2" key="1">
    <citation type="journal article" date="2015" name="Nature">
        <title>rRNA introns, odd ribosomes, and small enigmatic genomes across a large radiation of phyla.</title>
        <authorList>
            <person name="Brown C.T."/>
            <person name="Hug L.A."/>
            <person name="Thomas B.C."/>
            <person name="Sharon I."/>
            <person name="Castelle C.J."/>
            <person name="Singh A."/>
            <person name="Wilkins M.J."/>
            <person name="Williams K.H."/>
            <person name="Banfield J.F."/>
        </authorList>
    </citation>
    <scope>NUCLEOTIDE SEQUENCE [LARGE SCALE GENOMIC DNA]</scope>
</reference>
<accession>A0A0G1CIW0</accession>
<dbReference type="Proteomes" id="UP000034543">
    <property type="component" value="Unassembled WGS sequence"/>
</dbReference>
<name>A0A0G1CIW0_9BACT</name>
<gene>
    <name evidence="1" type="ORF">UV59_C0007G0002</name>
</gene>
<comment type="caution">
    <text evidence="1">The sequence shown here is derived from an EMBL/GenBank/DDBJ whole genome shotgun (WGS) entry which is preliminary data.</text>
</comment>
<evidence type="ECO:0000313" key="2">
    <source>
        <dbReference type="Proteomes" id="UP000034543"/>
    </source>
</evidence>
<sequence>MRNPDILRLSLQHPLEYNLFLLKHQAVEGMKKGLDIGSRLAVAYSMFHGGTAIVQAKDLQSPPSHVGLPNANLSSTYAENLAAADLTLDHSQIDSPVEQGEVLLPSVIRIFSPEGRLSSLYYADFQANNQDSSVTESISEVQRLFSDYNRASGLNTSSYELVVVGELDNNNTIVQPPTPNGVPDKIPVYASVSGAGILFVPDASSSLGWEAYSTGTSEITAVAPNTQFFVAPSGEGGIRAYINVDAADHKPQAVAFGVPIPSSAENVIGAMEWKSMIHAYEPREEQVLQVRNGDLKGVVTRIGGKNVMLVTDLPYVTGLNGMDPEIMAWAITRKLGLSAHFNEAFEVRLLQKEPNQVYESNYGSQDGNIDYVYEDLPDRKVFTAYIDMRHFDSYVTWQRAHPNNPAIPYVIEYFLKDTIFATLRHGALTPQQKQALTDIYDNFGRNNEEVIPIVNTIQLTVDAAYFK</sequence>
<protein>
    <submittedName>
        <fullName evidence="1">Uncharacterized protein</fullName>
    </submittedName>
</protein>
<evidence type="ECO:0000313" key="1">
    <source>
        <dbReference type="EMBL" id="KKS85419.1"/>
    </source>
</evidence>
<dbReference type="AlphaFoldDB" id="A0A0G1CIW0"/>